<dbReference type="PANTHER" id="PTHR10617:SF107">
    <property type="entry name" value="ELECTRON TRANSFER FLAVOPROTEIN-UBIQUINONE OXIDOREDUCTASE, MITOCHONDRIAL"/>
    <property type="match status" value="1"/>
</dbReference>
<keyword evidence="8" id="KW-0809">Transit peptide</keyword>
<evidence type="ECO:0000256" key="15">
    <source>
        <dbReference type="RuleBase" id="RU366068"/>
    </source>
</evidence>
<evidence type="ECO:0000256" key="14">
    <source>
        <dbReference type="ARBA" id="ARBA00023136"/>
    </source>
</evidence>
<gene>
    <name evidence="17" type="ORF">DC082_08400</name>
</gene>
<dbReference type="Pfam" id="PF13450">
    <property type="entry name" value="NAD_binding_8"/>
    <property type="match status" value="1"/>
</dbReference>
<dbReference type="InterPro" id="IPR036188">
    <property type="entry name" value="FAD/NAD-bd_sf"/>
</dbReference>
<comment type="function">
    <text evidence="2 15">Accepts electrons from ETF and reduces ubiquinone.</text>
</comment>
<keyword evidence="13 15" id="KW-0830">Ubiquinone</keyword>
<dbReference type="RefSeq" id="WP_109236588.1">
    <property type="nucleotide sequence ID" value="NZ_BMXZ01000003.1"/>
</dbReference>
<evidence type="ECO:0000259" key="16">
    <source>
        <dbReference type="PROSITE" id="PS51379"/>
    </source>
</evidence>
<name>A0A2U2AJ32_9GAMM</name>
<keyword evidence="4 15" id="KW-0813">Transport</keyword>
<evidence type="ECO:0000256" key="2">
    <source>
        <dbReference type="ARBA" id="ARBA00002819"/>
    </source>
</evidence>
<dbReference type="SUPFAM" id="SSF54862">
    <property type="entry name" value="4Fe-4S ferredoxins"/>
    <property type="match status" value="1"/>
</dbReference>
<evidence type="ECO:0000256" key="1">
    <source>
        <dbReference type="ARBA" id="ARBA00001974"/>
    </source>
</evidence>
<evidence type="ECO:0000256" key="4">
    <source>
        <dbReference type="ARBA" id="ARBA00022448"/>
    </source>
</evidence>
<protein>
    <recommendedName>
        <fullName evidence="15">Electron transfer flavoprotein-ubiquinone oxidoreductase</fullName>
        <shortName evidence="15">ETF-QO</shortName>
        <ecNumber evidence="15">1.5.5.1</ecNumber>
    </recommendedName>
</protein>
<keyword evidence="9 15" id="KW-0249">Electron transport</keyword>
<proteinExistence type="predicted"/>
<comment type="catalytic activity">
    <reaction evidence="15">
        <text>a ubiquinone + reduced [electron-transfer flavoprotein] = a ubiquinol + oxidized [electron-transfer flavoprotein] + H(+)</text>
        <dbReference type="Rhea" id="RHEA:24052"/>
        <dbReference type="Rhea" id="RHEA-COMP:9565"/>
        <dbReference type="Rhea" id="RHEA-COMP:9566"/>
        <dbReference type="Rhea" id="RHEA-COMP:10685"/>
        <dbReference type="Rhea" id="RHEA-COMP:10686"/>
        <dbReference type="ChEBI" id="CHEBI:15378"/>
        <dbReference type="ChEBI" id="CHEBI:16389"/>
        <dbReference type="ChEBI" id="CHEBI:17976"/>
        <dbReference type="ChEBI" id="CHEBI:57692"/>
        <dbReference type="ChEBI" id="CHEBI:58307"/>
        <dbReference type="EC" id="1.5.5.1"/>
    </reaction>
</comment>
<organism evidence="17 18">
    <name type="scientific">Ignatzschineria indica</name>
    <dbReference type="NCBI Taxonomy" id="472583"/>
    <lineage>
        <taxon>Bacteria</taxon>
        <taxon>Pseudomonadati</taxon>
        <taxon>Pseudomonadota</taxon>
        <taxon>Gammaproteobacteria</taxon>
        <taxon>Cardiobacteriales</taxon>
        <taxon>Ignatzschineriaceae</taxon>
        <taxon>Ignatzschineria</taxon>
    </lineage>
</organism>
<dbReference type="EC" id="1.5.5.1" evidence="15"/>
<dbReference type="InterPro" id="IPR049398">
    <property type="entry name" value="ETF-QO/FixC_UQ-bd"/>
</dbReference>
<evidence type="ECO:0000256" key="8">
    <source>
        <dbReference type="ARBA" id="ARBA00022946"/>
    </source>
</evidence>
<dbReference type="Pfam" id="PF21162">
    <property type="entry name" value="ETFQO_UQ-bd"/>
    <property type="match status" value="1"/>
</dbReference>
<dbReference type="FunFam" id="3.30.70.20:FF:000015">
    <property type="entry name" value="Electron transfer flavoprotein-ubiquinone oxidoreductase"/>
    <property type="match status" value="1"/>
</dbReference>
<dbReference type="InterPro" id="IPR007859">
    <property type="entry name" value="ETF-QO/FixX_C"/>
</dbReference>
<keyword evidence="7 15" id="KW-0274">FAD</keyword>
<feature type="domain" description="4Fe-4S ferredoxin-type" evidence="16">
    <location>
        <begin position="510"/>
        <end position="539"/>
    </location>
</feature>
<dbReference type="EMBL" id="QEWR01000004">
    <property type="protein sequence ID" value="PWD82636.1"/>
    <property type="molecule type" value="Genomic_DNA"/>
</dbReference>
<keyword evidence="14" id="KW-0472">Membrane</keyword>
<dbReference type="GO" id="GO:0051539">
    <property type="term" value="F:4 iron, 4 sulfur cluster binding"/>
    <property type="evidence" value="ECO:0007669"/>
    <property type="project" value="UniProtKB-UniRule"/>
</dbReference>
<evidence type="ECO:0000256" key="6">
    <source>
        <dbReference type="ARBA" id="ARBA00022723"/>
    </source>
</evidence>
<dbReference type="GO" id="GO:0046872">
    <property type="term" value="F:metal ion binding"/>
    <property type="evidence" value="ECO:0007669"/>
    <property type="project" value="UniProtKB-KW"/>
</dbReference>
<dbReference type="InterPro" id="IPR040156">
    <property type="entry name" value="ETF-QO"/>
</dbReference>
<comment type="caution">
    <text evidence="17">The sequence shown here is derived from an EMBL/GenBank/DDBJ whole genome shotgun (WGS) entry which is preliminary data.</text>
</comment>
<evidence type="ECO:0000256" key="13">
    <source>
        <dbReference type="ARBA" id="ARBA00023075"/>
    </source>
</evidence>
<dbReference type="Gene3D" id="3.30.9.90">
    <property type="match status" value="1"/>
</dbReference>
<dbReference type="InterPro" id="IPR017896">
    <property type="entry name" value="4Fe4S_Fe-S-bd"/>
</dbReference>
<accession>A0A2U2AJ32</accession>
<dbReference type="Gene3D" id="3.30.70.20">
    <property type="match status" value="1"/>
</dbReference>
<evidence type="ECO:0000256" key="11">
    <source>
        <dbReference type="ARBA" id="ARBA00023004"/>
    </source>
</evidence>
<dbReference type="Gene3D" id="3.50.50.60">
    <property type="entry name" value="FAD/NAD(P)-binding domain"/>
    <property type="match status" value="1"/>
</dbReference>
<keyword evidence="18" id="KW-1185">Reference proteome</keyword>
<evidence type="ECO:0000256" key="7">
    <source>
        <dbReference type="ARBA" id="ARBA00022827"/>
    </source>
</evidence>
<dbReference type="SUPFAM" id="SSF54373">
    <property type="entry name" value="FAD-linked reductases, C-terminal domain"/>
    <property type="match status" value="1"/>
</dbReference>
<dbReference type="Proteomes" id="UP000244948">
    <property type="component" value="Unassembled WGS sequence"/>
</dbReference>
<sequence length="550" mass="61181">MRESIEFDVVIVGAGPAGLSAAIKIKQESVKKGQELSVCVVEKGSEIGAHALSGAVLDLRSLDELFPNWKELGAPVIENVTKEKFLYLTSKKSWALPVPPVMRNQGNAIISLGLLVRWLGEQAEKLGVEVYPGFSATEIIYQADGSVKGIATGDMGLDSIGNPTSNYMQGIELHAQQTIFAEGCRGSLSQEIIRKFALDKDSDPQTYGLGIKEIWEIDSKMHREGEVVHTIGWPLDNSTYGGTFIYHLENNQIAVGMVVGLDYKNPYLSPFEEFQRFKLHPQIKPLFEKGKRIAYGARALVEGGIQSLPSLSFKGGMLIGDSAGFLNVPKIKGIHMAMKSGMLAAEAIVRELQSTEVDSGVMSVSKIIDYEIDFKKSWAYKELWKVRNIRPSFKYGLFTAMLYSGLEDYFLKGRGFWTFKHVRHDHETLKEAMLVPEISYPKPDGVITFDRASSVYLTNIAHRENQPNHLQLGSEDIAIKVNYDIYQSPETRYCPVGVYEILQDAVTGSKRLQINAQNCIHCKTCDIKDPTQNIRWSPPEGGSGPNYSRM</sequence>
<comment type="cofactor">
    <cofactor evidence="15">
        <name>[4Fe-4S] cluster</name>
        <dbReference type="ChEBI" id="CHEBI:49883"/>
    </cofactor>
    <text evidence="15">Binds 1 [4Fe-4S] cluster.</text>
</comment>
<keyword evidence="5 15" id="KW-0285">Flavoprotein</keyword>
<dbReference type="Pfam" id="PF05187">
    <property type="entry name" value="Fer4_ETF_QO"/>
    <property type="match status" value="1"/>
</dbReference>
<comment type="cofactor">
    <cofactor evidence="1 15">
        <name>FAD</name>
        <dbReference type="ChEBI" id="CHEBI:57692"/>
    </cofactor>
</comment>
<evidence type="ECO:0000256" key="5">
    <source>
        <dbReference type="ARBA" id="ARBA00022630"/>
    </source>
</evidence>
<evidence type="ECO:0000313" key="17">
    <source>
        <dbReference type="EMBL" id="PWD82636.1"/>
    </source>
</evidence>
<evidence type="ECO:0000256" key="12">
    <source>
        <dbReference type="ARBA" id="ARBA00023014"/>
    </source>
</evidence>
<dbReference type="SUPFAM" id="SSF51905">
    <property type="entry name" value="FAD/NAD(P)-binding domain"/>
    <property type="match status" value="1"/>
</dbReference>
<dbReference type="PANTHER" id="PTHR10617">
    <property type="entry name" value="ELECTRON TRANSFER FLAVOPROTEIN-UBIQUINONE OXIDOREDUCTASE"/>
    <property type="match status" value="1"/>
</dbReference>
<dbReference type="GO" id="GO:0016020">
    <property type="term" value="C:membrane"/>
    <property type="evidence" value="ECO:0007669"/>
    <property type="project" value="UniProtKB-SubCell"/>
</dbReference>
<evidence type="ECO:0000256" key="3">
    <source>
        <dbReference type="ARBA" id="ARBA00004370"/>
    </source>
</evidence>
<evidence type="ECO:0000256" key="10">
    <source>
        <dbReference type="ARBA" id="ARBA00023002"/>
    </source>
</evidence>
<comment type="subcellular location">
    <subcellularLocation>
        <location evidence="3">Membrane</location>
    </subcellularLocation>
</comment>
<dbReference type="AlphaFoldDB" id="A0A2U2AJ32"/>
<dbReference type="GO" id="GO:0004174">
    <property type="term" value="F:electron-transferring-flavoprotein dehydrogenase activity"/>
    <property type="evidence" value="ECO:0007669"/>
    <property type="project" value="UniProtKB-UniRule"/>
</dbReference>
<evidence type="ECO:0000256" key="9">
    <source>
        <dbReference type="ARBA" id="ARBA00022982"/>
    </source>
</evidence>
<reference evidence="17 18" key="1">
    <citation type="journal article" date="2018" name="Genome Announc.">
        <title>Ignatzschineria cameli sp. nov., isolated from necrotic foot tissue of dromedaries (Camelus dromedarius) and associated maggots (Wohlfahrtia species) in Dubai.</title>
        <authorList>
            <person name="Tsang C.C."/>
            <person name="Tang J.Y."/>
            <person name="Fong J.Y."/>
            <person name="Kinne J."/>
            <person name="Lee H.H."/>
            <person name="Joseph M."/>
            <person name="Jose S."/>
            <person name="Schuster R.K."/>
            <person name="Tang Y."/>
            <person name="Sivakumar S."/>
            <person name="Chen J.H."/>
            <person name="Teng J.L."/>
            <person name="Lau S.K."/>
            <person name="Wernery U."/>
            <person name="Woo P.C."/>
        </authorList>
    </citation>
    <scope>NUCLEOTIDE SEQUENCE [LARGE SCALE GENOMIC DNA]</scope>
    <source>
        <strain evidence="17 18">KCTC 22643</strain>
    </source>
</reference>
<keyword evidence="12 15" id="KW-0411">Iron-sulfur</keyword>
<keyword evidence="11 15" id="KW-0408">Iron</keyword>
<dbReference type="PROSITE" id="PS51379">
    <property type="entry name" value="4FE4S_FER_2"/>
    <property type="match status" value="1"/>
</dbReference>
<evidence type="ECO:0000313" key="18">
    <source>
        <dbReference type="Proteomes" id="UP000244948"/>
    </source>
</evidence>
<keyword evidence="6 15" id="KW-0479">Metal-binding</keyword>
<keyword evidence="10 15" id="KW-0560">Oxidoreductase</keyword>